<dbReference type="GO" id="GO:0005829">
    <property type="term" value="C:cytosol"/>
    <property type="evidence" value="ECO:0007669"/>
    <property type="project" value="TreeGrafter"/>
</dbReference>
<dbReference type="SUPFAM" id="SSF53590">
    <property type="entry name" value="Nucleoside hydrolase"/>
    <property type="match status" value="1"/>
</dbReference>
<gene>
    <name evidence="5" type="ORF">D0Z07_7174</name>
</gene>
<dbReference type="InterPro" id="IPR001910">
    <property type="entry name" value="Inosine/uridine_hydrolase_dom"/>
</dbReference>
<keyword evidence="6" id="KW-1185">Reference proteome</keyword>
<keyword evidence="2" id="KW-0378">Hydrolase</keyword>
<organism evidence="5 6">
    <name type="scientific">Hyphodiscus hymeniophilus</name>
    <dbReference type="NCBI Taxonomy" id="353542"/>
    <lineage>
        <taxon>Eukaryota</taxon>
        <taxon>Fungi</taxon>
        <taxon>Dikarya</taxon>
        <taxon>Ascomycota</taxon>
        <taxon>Pezizomycotina</taxon>
        <taxon>Leotiomycetes</taxon>
        <taxon>Helotiales</taxon>
        <taxon>Hyphodiscaceae</taxon>
        <taxon>Hyphodiscus</taxon>
    </lineage>
</organism>
<dbReference type="PANTHER" id="PTHR12304">
    <property type="entry name" value="INOSINE-URIDINE PREFERRING NUCLEOSIDE HYDROLASE"/>
    <property type="match status" value="1"/>
</dbReference>
<dbReference type="InterPro" id="IPR036452">
    <property type="entry name" value="Ribo_hydro-like"/>
</dbReference>
<dbReference type="Proteomes" id="UP000785200">
    <property type="component" value="Unassembled WGS sequence"/>
</dbReference>
<name>A0A9P6VFW8_9HELO</name>
<accession>A0A9P6VFW8</accession>
<evidence type="ECO:0000256" key="3">
    <source>
        <dbReference type="ARBA" id="ARBA00023295"/>
    </source>
</evidence>
<comment type="similarity">
    <text evidence="1">Belongs to the IUNH family.</text>
</comment>
<keyword evidence="3" id="KW-0326">Glycosidase</keyword>
<evidence type="ECO:0000256" key="1">
    <source>
        <dbReference type="ARBA" id="ARBA00009176"/>
    </source>
</evidence>
<dbReference type="InterPro" id="IPR023186">
    <property type="entry name" value="IUNH"/>
</dbReference>
<evidence type="ECO:0000313" key="6">
    <source>
        <dbReference type="Proteomes" id="UP000785200"/>
    </source>
</evidence>
<dbReference type="OrthoDB" id="432381at2759"/>
<dbReference type="AlphaFoldDB" id="A0A9P6VFW8"/>
<protein>
    <submittedName>
        <fullName evidence="5">Uridine ribohydrolase 1</fullName>
    </submittedName>
</protein>
<feature type="domain" description="Inosine/uridine-preferring nucleoside hydrolase" evidence="4">
    <location>
        <begin position="6"/>
        <end position="117"/>
    </location>
</feature>
<reference evidence="5" key="1">
    <citation type="submission" date="2019-07" db="EMBL/GenBank/DDBJ databases">
        <title>Hyphodiscus hymeniophilus genome sequencing and assembly.</title>
        <authorList>
            <person name="Kramer G."/>
            <person name="Nodwell J."/>
        </authorList>
    </citation>
    <scope>NUCLEOTIDE SEQUENCE</scope>
    <source>
        <strain evidence="5">ATCC 34498</strain>
    </source>
</reference>
<dbReference type="Gene3D" id="3.90.245.10">
    <property type="entry name" value="Ribonucleoside hydrolase-like"/>
    <property type="match status" value="1"/>
</dbReference>
<dbReference type="PANTHER" id="PTHR12304:SF56">
    <property type="entry name" value="HYDROLASE, PUTATIVE (AFU_ORTHOLOGUE AFUA_1G11790)-RELATED"/>
    <property type="match status" value="1"/>
</dbReference>
<evidence type="ECO:0000313" key="5">
    <source>
        <dbReference type="EMBL" id="KAG0647201.1"/>
    </source>
</evidence>
<comment type="caution">
    <text evidence="5">The sequence shown here is derived from an EMBL/GenBank/DDBJ whole genome shotgun (WGS) entry which is preliminary data.</text>
</comment>
<evidence type="ECO:0000259" key="4">
    <source>
        <dbReference type="Pfam" id="PF01156"/>
    </source>
</evidence>
<proteinExistence type="inferred from homology"/>
<dbReference type="GO" id="GO:0006152">
    <property type="term" value="P:purine nucleoside catabolic process"/>
    <property type="evidence" value="ECO:0007669"/>
    <property type="project" value="TreeGrafter"/>
</dbReference>
<dbReference type="GO" id="GO:0008477">
    <property type="term" value="F:purine nucleosidase activity"/>
    <property type="evidence" value="ECO:0007669"/>
    <property type="project" value="TreeGrafter"/>
</dbReference>
<evidence type="ECO:0000256" key="2">
    <source>
        <dbReference type="ARBA" id="ARBA00022801"/>
    </source>
</evidence>
<sequence>MNPEKIIVDTDPGVDDVLALSLAFNHPEKLKPLLITLSHGNVGVEPCLKNLVALLNVLEKERDFRRHHGLRGADFGKPLVAVGANKPMVKDHAHGEPDFSEDWEGFHGRDGLNGVHSRTTDLLLILKVQLLLFKMAQSSATSPRHRYQRTSRFLINCVRINPSQ</sequence>
<dbReference type="Pfam" id="PF01156">
    <property type="entry name" value="IU_nuc_hydro"/>
    <property type="match status" value="1"/>
</dbReference>
<dbReference type="EMBL" id="VNKQ01000013">
    <property type="protein sequence ID" value="KAG0647201.1"/>
    <property type="molecule type" value="Genomic_DNA"/>
</dbReference>